<feature type="compositionally biased region" description="Low complexity" evidence="2">
    <location>
        <begin position="118"/>
        <end position="130"/>
    </location>
</feature>
<protein>
    <submittedName>
        <fullName evidence="3">Unnamed protein product</fullName>
    </submittedName>
</protein>
<feature type="region of interest" description="Disordered" evidence="2">
    <location>
        <begin position="105"/>
        <end position="137"/>
    </location>
</feature>
<name>A0A9W6X1C1_9STRA</name>
<keyword evidence="4" id="KW-1185">Reference proteome</keyword>
<dbReference type="EMBL" id="BSXW01000573">
    <property type="protein sequence ID" value="GMF25824.1"/>
    <property type="molecule type" value="Genomic_DNA"/>
</dbReference>
<evidence type="ECO:0000313" key="4">
    <source>
        <dbReference type="Proteomes" id="UP001165083"/>
    </source>
</evidence>
<organism evidence="3 4">
    <name type="scientific">Phytophthora lilii</name>
    <dbReference type="NCBI Taxonomy" id="2077276"/>
    <lineage>
        <taxon>Eukaryota</taxon>
        <taxon>Sar</taxon>
        <taxon>Stramenopiles</taxon>
        <taxon>Oomycota</taxon>
        <taxon>Peronosporomycetes</taxon>
        <taxon>Peronosporales</taxon>
        <taxon>Peronosporaceae</taxon>
        <taxon>Phytophthora</taxon>
    </lineage>
</organism>
<evidence type="ECO:0000313" key="3">
    <source>
        <dbReference type="EMBL" id="GMF25824.1"/>
    </source>
</evidence>
<dbReference type="CDD" id="cd14686">
    <property type="entry name" value="bZIP"/>
    <property type="match status" value="1"/>
</dbReference>
<dbReference type="AlphaFoldDB" id="A0A9W6X1C1"/>
<evidence type="ECO:0000256" key="2">
    <source>
        <dbReference type="SAM" id="MobiDB-lite"/>
    </source>
</evidence>
<dbReference type="Proteomes" id="UP001165083">
    <property type="component" value="Unassembled WGS sequence"/>
</dbReference>
<comment type="caution">
    <text evidence="3">The sequence shown here is derived from an EMBL/GenBank/DDBJ whole genome shotgun (WGS) entry which is preliminary data.</text>
</comment>
<accession>A0A9W6X1C1</accession>
<sequence length="203" mass="22076">MDEPSAESLAILSTHPGVSAQDPTTMGSSGGLIQAQVRVCSGVMYHQCHFEVDGPASPTIIPVTMASPHSVLPDVQLAVEDLSNMNIVDTLFSLQESVDTISMAEGDQGDIGSHEGSSSENEASPSSASSRPYDAGKHKWYRARRKNRLLSLRQQEQSLLEELNQLKELKAREKAEFDASRSSTFFLMKKRSGLYSGKSACKQ</sequence>
<evidence type="ECO:0000256" key="1">
    <source>
        <dbReference type="SAM" id="Coils"/>
    </source>
</evidence>
<proteinExistence type="predicted"/>
<keyword evidence="1" id="KW-0175">Coiled coil</keyword>
<gene>
    <name evidence="3" type="ORF">Plil01_001069700</name>
</gene>
<feature type="coiled-coil region" evidence="1">
    <location>
        <begin position="146"/>
        <end position="176"/>
    </location>
</feature>
<reference evidence="3" key="1">
    <citation type="submission" date="2023-04" db="EMBL/GenBank/DDBJ databases">
        <title>Phytophthora lilii NBRC 32176.</title>
        <authorList>
            <person name="Ichikawa N."/>
            <person name="Sato H."/>
            <person name="Tonouchi N."/>
        </authorList>
    </citation>
    <scope>NUCLEOTIDE SEQUENCE</scope>
    <source>
        <strain evidence="3">NBRC 32176</strain>
    </source>
</reference>